<dbReference type="SUPFAM" id="SSF82714">
    <property type="entry name" value="Multidrug efflux transporter AcrB TolC docking domain, DN and DC subdomains"/>
    <property type="match status" value="2"/>
</dbReference>
<name>A0A1G1L067_9BACT</name>
<evidence type="ECO:0000256" key="4">
    <source>
        <dbReference type="ARBA" id="ARBA00022475"/>
    </source>
</evidence>
<dbReference type="SUPFAM" id="SSF82693">
    <property type="entry name" value="Multidrug efflux transporter AcrB pore domain, PN1, PN2, PC1 and PC2 subdomains"/>
    <property type="match status" value="2"/>
</dbReference>
<dbReference type="Pfam" id="PF00873">
    <property type="entry name" value="ACR_tran"/>
    <property type="match status" value="1"/>
</dbReference>
<accession>A0A1G1L067</accession>
<evidence type="ECO:0000313" key="10">
    <source>
        <dbReference type="Proteomes" id="UP000178187"/>
    </source>
</evidence>
<sequence length="1033" mass="113479">MLEKIISFSLRQRLLIVVMVIFLAGLGAYAFKKLPIDAFPDVTNIQVQVIAEAPGRSPIEVEKFVTFPIEVQMTGLPKLVELRSLSKFGLSMVTVVFEDNVDIYFARQLVLERLIGAKENLPEGVETTLGPISTGLGEIYQFTLERPKEAVVKDKVENLIELRTIQDWIVRPILKTIPGVTDVNSFGGYVKQYQVIVDPEKLAKYDLPLREVFEAIAANNSNAGGNILEHSAEQYLVRGLGLIQSIDDIKDIIIKEKEHSAIYVKNIAEVRIGPEVRQGALVVDGKVEGVAGIVMMLRGESGKEVVGRVKKKVNEINDGKVLPAGIRIKPFYDRTELVEKCIETVTKALLEGSILVVVILLLFFGNIRSAFIVAVTLPLAALMTFIAMKQMGLSANLMSLGGLAIAIGMMVDGTVVMVENIFRHLSEKRAILGNRIHIILEAANEVSKPIVFGITIIIIVFLPLFTLQGMEGKMFSPMAYTISIALFASLILSLTLAPTLCSLFLKGGNEKDVFIIRWFKKFYLPLLQKALIHKKKVVTIAVGAFIASLFLVPFLGTEFIPILDEGSLTPQIIRLPSISLKESVDIETIGQKIVMQFPEVEAIVSKIGTAEIATDPMGPNVSDPIVILKPRKYWKTAKTKEKLTEKIREALSKIPGIGLNVSQPIALKVDELISGVKSQIAIKLFGDDMDILKEKGDEIAKIISGVKGVEDLRVEQVSGQSYVEVKIDRRKIARYGINVSDIQEIIETAVGGKSPTDVFEGEKRFSVMVRFPEDKRDSIKAIENILVHSSRGFKVPLAQLATVNLVEGPVQISRDDSKRRIVVECNVKGRDIGSFVTESQAKLEEKLKLPAGYYVTWGGAFENQQRAMKRLGIIVPVTVLLVFFLLFSSFNSLRQALLVIINLPFALIGGVAALFISRLYLSVPAAVGFIALFGVAVLNGVVLVSYINQLRREGLPVNEAIVKGCEHRLRPVLMTASVAVFGLVPMLLASGPGSEVQKPLAVVVVGGLITSTILTLVVLPVLYGWFEKEEVEF</sequence>
<evidence type="ECO:0000256" key="5">
    <source>
        <dbReference type="ARBA" id="ARBA00022692"/>
    </source>
</evidence>
<dbReference type="GO" id="GO:0008324">
    <property type="term" value="F:monoatomic cation transmembrane transporter activity"/>
    <property type="evidence" value="ECO:0007669"/>
    <property type="project" value="InterPro"/>
</dbReference>
<dbReference type="GO" id="GO:0005886">
    <property type="term" value="C:plasma membrane"/>
    <property type="evidence" value="ECO:0007669"/>
    <property type="project" value="UniProtKB-SubCell"/>
</dbReference>
<dbReference type="PRINTS" id="PR00702">
    <property type="entry name" value="ACRIFLAVINRP"/>
</dbReference>
<dbReference type="GO" id="GO:0004601">
    <property type="term" value="F:peroxidase activity"/>
    <property type="evidence" value="ECO:0007669"/>
    <property type="project" value="UniProtKB-KW"/>
</dbReference>
<feature type="transmembrane region" description="Helical" evidence="8">
    <location>
        <begin position="926"/>
        <end position="948"/>
    </location>
</feature>
<feature type="transmembrane region" description="Helical" evidence="8">
    <location>
        <begin position="400"/>
        <end position="422"/>
    </location>
</feature>
<dbReference type="Gene3D" id="3.30.2090.10">
    <property type="entry name" value="Multidrug efflux transporter AcrB TolC docking domain, DN and DC subdomains"/>
    <property type="match status" value="2"/>
</dbReference>
<feature type="transmembrane region" description="Helical" evidence="8">
    <location>
        <begin position="479"/>
        <end position="505"/>
    </location>
</feature>
<feature type="transmembrane region" description="Helical" evidence="8">
    <location>
        <begin position="371"/>
        <end position="388"/>
    </location>
</feature>
<comment type="similarity">
    <text evidence="2">Belongs to the resistance-nodulation-cell division (RND) (TC 2.A.6) family.</text>
</comment>
<keyword evidence="7 8" id="KW-0472">Membrane</keyword>
<gene>
    <name evidence="9" type="ORF">A3G33_04050</name>
</gene>
<dbReference type="NCBIfam" id="TIGR00914">
    <property type="entry name" value="2A0601"/>
    <property type="match status" value="1"/>
</dbReference>
<feature type="transmembrane region" description="Helical" evidence="8">
    <location>
        <begin position="450"/>
        <end position="467"/>
    </location>
</feature>
<evidence type="ECO:0000256" key="6">
    <source>
        <dbReference type="ARBA" id="ARBA00022989"/>
    </source>
</evidence>
<feature type="transmembrane region" description="Helical" evidence="8">
    <location>
        <begin position="1000"/>
        <end position="1026"/>
    </location>
</feature>
<feature type="transmembrane region" description="Helical" evidence="8">
    <location>
        <begin position="897"/>
        <end position="920"/>
    </location>
</feature>
<feature type="transmembrane region" description="Helical" evidence="8">
    <location>
        <begin position="871"/>
        <end position="890"/>
    </location>
</feature>
<keyword evidence="6 8" id="KW-1133">Transmembrane helix</keyword>
<dbReference type="GO" id="GO:0042910">
    <property type="term" value="F:xenobiotic transmembrane transporter activity"/>
    <property type="evidence" value="ECO:0007669"/>
    <property type="project" value="TreeGrafter"/>
</dbReference>
<dbReference type="InterPro" id="IPR004763">
    <property type="entry name" value="CusA-like"/>
</dbReference>
<dbReference type="Gene3D" id="1.20.1640.10">
    <property type="entry name" value="Multidrug efflux transporter AcrB transmembrane domain"/>
    <property type="match status" value="2"/>
</dbReference>
<comment type="caution">
    <text evidence="9">The sequence shown here is derived from an EMBL/GenBank/DDBJ whole genome shotgun (WGS) entry which is preliminary data.</text>
</comment>
<dbReference type="PANTHER" id="PTHR32063:SF24">
    <property type="entry name" value="CATION EFFLUX SYSTEM (ACRB_ACRD_ACRF FAMILY)"/>
    <property type="match status" value="1"/>
</dbReference>
<dbReference type="InterPro" id="IPR001036">
    <property type="entry name" value="Acrflvin-R"/>
</dbReference>
<keyword evidence="4" id="KW-1003">Cell membrane</keyword>
<proteinExistence type="inferred from homology"/>
<reference evidence="9 10" key="1">
    <citation type="journal article" date="2016" name="Nat. Commun.">
        <title>Thousands of microbial genomes shed light on interconnected biogeochemical processes in an aquifer system.</title>
        <authorList>
            <person name="Anantharaman K."/>
            <person name="Brown C.T."/>
            <person name="Hug L.A."/>
            <person name="Sharon I."/>
            <person name="Castelle C.J."/>
            <person name="Probst A.J."/>
            <person name="Thomas B.C."/>
            <person name="Singh A."/>
            <person name="Wilkins M.J."/>
            <person name="Karaoz U."/>
            <person name="Brodie E.L."/>
            <person name="Williams K.H."/>
            <person name="Hubbard S.S."/>
            <person name="Banfield J.F."/>
        </authorList>
    </citation>
    <scope>NUCLEOTIDE SEQUENCE [LARGE SCALE GENOMIC DNA]</scope>
</reference>
<evidence type="ECO:0000256" key="1">
    <source>
        <dbReference type="ARBA" id="ARBA00004651"/>
    </source>
</evidence>
<keyword evidence="9" id="KW-0560">Oxidoreductase</keyword>
<dbReference type="Gene3D" id="3.30.70.1440">
    <property type="entry name" value="Multidrug efflux transporter AcrB pore domain"/>
    <property type="match status" value="1"/>
</dbReference>
<keyword evidence="3" id="KW-0813">Transport</keyword>
<protein>
    <submittedName>
        <fullName evidence="9">Cytochrome-c peroxidase</fullName>
    </submittedName>
</protein>
<feature type="transmembrane region" description="Helical" evidence="8">
    <location>
        <begin position="537"/>
        <end position="556"/>
    </location>
</feature>
<dbReference type="PANTHER" id="PTHR32063">
    <property type="match status" value="1"/>
</dbReference>
<keyword evidence="5 8" id="KW-0812">Transmembrane</keyword>
<feature type="transmembrane region" description="Helical" evidence="8">
    <location>
        <begin position="969"/>
        <end position="988"/>
    </location>
</feature>
<evidence type="ECO:0000256" key="2">
    <source>
        <dbReference type="ARBA" id="ARBA00010942"/>
    </source>
</evidence>
<evidence type="ECO:0000256" key="3">
    <source>
        <dbReference type="ARBA" id="ARBA00022448"/>
    </source>
</evidence>
<keyword evidence="9" id="KW-0575">Peroxidase</keyword>
<organism evidence="9 10">
    <name type="scientific">Candidatus Danuiimicrobium aquiferis</name>
    <dbReference type="NCBI Taxonomy" id="1801832"/>
    <lineage>
        <taxon>Bacteria</taxon>
        <taxon>Pseudomonadati</taxon>
        <taxon>Candidatus Omnitrophota</taxon>
        <taxon>Candidatus Danuiimicrobium</taxon>
    </lineage>
</organism>
<evidence type="ECO:0000313" key="9">
    <source>
        <dbReference type="EMBL" id="OGW98269.1"/>
    </source>
</evidence>
<dbReference type="InterPro" id="IPR027463">
    <property type="entry name" value="AcrB_DN_DC_subdom"/>
</dbReference>
<dbReference type="AlphaFoldDB" id="A0A1G1L067"/>
<dbReference type="Gene3D" id="3.30.70.1320">
    <property type="entry name" value="Multidrug efflux transporter AcrB pore domain like"/>
    <property type="match status" value="1"/>
</dbReference>
<evidence type="ECO:0000256" key="7">
    <source>
        <dbReference type="ARBA" id="ARBA00023136"/>
    </source>
</evidence>
<comment type="subcellular location">
    <subcellularLocation>
        <location evidence="1">Cell membrane</location>
        <topology evidence="1">Multi-pass membrane protein</topology>
    </subcellularLocation>
</comment>
<evidence type="ECO:0000256" key="8">
    <source>
        <dbReference type="SAM" id="Phobius"/>
    </source>
</evidence>
<dbReference type="SUPFAM" id="SSF82866">
    <property type="entry name" value="Multidrug efflux transporter AcrB transmembrane domain"/>
    <property type="match status" value="2"/>
</dbReference>
<dbReference type="Gene3D" id="3.30.70.1430">
    <property type="entry name" value="Multidrug efflux transporter AcrB pore domain"/>
    <property type="match status" value="2"/>
</dbReference>
<dbReference type="EMBL" id="MHFR01000036">
    <property type="protein sequence ID" value="OGW98269.1"/>
    <property type="molecule type" value="Genomic_DNA"/>
</dbReference>
<dbReference type="Proteomes" id="UP000178187">
    <property type="component" value="Unassembled WGS sequence"/>
</dbReference>
<feature type="transmembrane region" description="Helical" evidence="8">
    <location>
        <begin position="348"/>
        <end position="364"/>
    </location>
</feature>
<feature type="transmembrane region" description="Helical" evidence="8">
    <location>
        <begin position="12"/>
        <end position="31"/>
    </location>
</feature>